<dbReference type="InterPro" id="IPR012334">
    <property type="entry name" value="Pectin_lyas_fold"/>
</dbReference>
<dbReference type="InterPro" id="IPR000070">
    <property type="entry name" value="Pectinesterase_cat"/>
</dbReference>
<reference evidence="11 12" key="1">
    <citation type="submission" date="2024-02" db="EMBL/GenBank/DDBJ databases">
        <title>De novo assembly and annotation of 12 fungi associated with fruit tree decline syndrome in Ontario, Canada.</title>
        <authorList>
            <person name="Sulman M."/>
            <person name="Ellouze W."/>
            <person name="Ilyukhin E."/>
        </authorList>
    </citation>
    <scope>NUCLEOTIDE SEQUENCE [LARGE SCALE GENOMIC DNA]</scope>
    <source>
        <strain evidence="11 12">M169</strain>
    </source>
</reference>
<comment type="pathway">
    <text evidence="1">Glycan metabolism; pectin degradation; 2-dehydro-3-deoxy-D-gluconate from pectin: step 1/5.</text>
</comment>
<dbReference type="PROSITE" id="PS00503">
    <property type="entry name" value="PECTINESTERASE_2"/>
    <property type="match status" value="1"/>
</dbReference>
<dbReference type="Gene3D" id="3.30.70.1990">
    <property type="match status" value="1"/>
</dbReference>
<evidence type="ECO:0000256" key="6">
    <source>
        <dbReference type="ARBA" id="ARBA00047928"/>
    </source>
</evidence>
<gene>
    <name evidence="11" type="ORF">SLS63_004615</name>
</gene>
<feature type="compositionally biased region" description="Gly residues" evidence="8">
    <location>
        <begin position="1"/>
        <end position="25"/>
    </location>
</feature>
<dbReference type="SUPFAM" id="SSF51905">
    <property type="entry name" value="FAD/NAD(P)-binding domain"/>
    <property type="match status" value="1"/>
</dbReference>
<dbReference type="PANTHER" id="PTHR31321:SF127">
    <property type="entry name" value="PECTINESTERASE"/>
    <property type="match status" value="1"/>
</dbReference>
<dbReference type="SUPFAM" id="SSF51126">
    <property type="entry name" value="Pectin lyase-like"/>
    <property type="match status" value="1"/>
</dbReference>
<proteinExistence type="inferred from homology"/>
<dbReference type="Gene3D" id="3.50.50.60">
    <property type="entry name" value="FAD/NAD(P)-binding domain"/>
    <property type="match status" value="1"/>
</dbReference>
<dbReference type="EMBL" id="JAKNSF020000017">
    <property type="protein sequence ID" value="KAK7733829.1"/>
    <property type="molecule type" value="Genomic_DNA"/>
</dbReference>
<dbReference type="InterPro" id="IPR033131">
    <property type="entry name" value="Pectinesterase_Asp_AS"/>
</dbReference>
<dbReference type="Gene3D" id="1.10.405.20">
    <property type="match status" value="1"/>
</dbReference>
<dbReference type="InterPro" id="IPR002937">
    <property type="entry name" value="Amino_oxidase"/>
</dbReference>
<evidence type="ECO:0000313" key="11">
    <source>
        <dbReference type="EMBL" id="KAK7733829.1"/>
    </source>
</evidence>
<dbReference type="Gene3D" id="2.160.20.10">
    <property type="entry name" value="Single-stranded right-handed beta-helix, Pectin lyase-like"/>
    <property type="match status" value="1"/>
</dbReference>
<evidence type="ECO:0000256" key="4">
    <source>
        <dbReference type="ARBA" id="ARBA00022801"/>
    </source>
</evidence>
<accession>A0ABR1PDE4</accession>
<keyword evidence="12" id="KW-1185">Reference proteome</keyword>
<comment type="caution">
    <text evidence="11">The sequence shown here is derived from an EMBL/GenBank/DDBJ whole genome shotgun (WGS) entry which is preliminary data.</text>
</comment>
<evidence type="ECO:0000256" key="5">
    <source>
        <dbReference type="ARBA" id="ARBA00023085"/>
    </source>
</evidence>
<dbReference type="EC" id="3.1.1.11" evidence="3"/>
<dbReference type="Pfam" id="PF01593">
    <property type="entry name" value="Amino_oxidase"/>
    <property type="match status" value="1"/>
</dbReference>
<dbReference type="Proteomes" id="UP001430848">
    <property type="component" value="Unassembled WGS sequence"/>
</dbReference>
<dbReference type="InterPro" id="IPR036188">
    <property type="entry name" value="FAD/NAD-bd_sf"/>
</dbReference>
<evidence type="ECO:0000256" key="3">
    <source>
        <dbReference type="ARBA" id="ARBA00013229"/>
    </source>
</evidence>
<dbReference type="Pfam" id="PF01095">
    <property type="entry name" value="Pectinesterase"/>
    <property type="match status" value="1"/>
</dbReference>
<evidence type="ECO:0000259" key="10">
    <source>
        <dbReference type="Pfam" id="PF01593"/>
    </source>
</evidence>
<feature type="region of interest" description="Disordered" evidence="8">
    <location>
        <begin position="1"/>
        <end position="29"/>
    </location>
</feature>
<comment type="catalytic activity">
    <reaction evidence="6">
        <text>[(1-&gt;4)-alpha-D-galacturonosyl methyl ester](n) + n H2O = [(1-&gt;4)-alpha-D-galacturonosyl](n) + n methanol + n H(+)</text>
        <dbReference type="Rhea" id="RHEA:22380"/>
        <dbReference type="Rhea" id="RHEA-COMP:14570"/>
        <dbReference type="Rhea" id="RHEA-COMP:14573"/>
        <dbReference type="ChEBI" id="CHEBI:15377"/>
        <dbReference type="ChEBI" id="CHEBI:15378"/>
        <dbReference type="ChEBI" id="CHEBI:17790"/>
        <dbReference type="ChEBI" id="CHEBI:140522"/>
        <dbReference type="ChEBI" id="CHEBI:140523"/>
        <dbReference type="EC" id="3.1.1.11"/>
    </reaction>
</comment>
<evidence type="ECO:0000256" key="8">
    <source>
        <dbReference type="SAM" id="MobiDB-lite"/>
    </source>
</evidence>
<comment type="similarity">
    <text evidence="2">Belongs to the pectinesterase family.</text>
</comment>
<dbReference type="InterPro" id="IPR011050">
    <property type="entry name" value="Pectin_lyase_fold/virulence"/>
</dbReference>
<evidence type="ECO:0000256" key="7">
    <source>
        <dbReference type="PROSITE-ProRule" id="PRU10040"/>
    </source>
</evidence>
<evidence type="ECO:0000259" key="9">
    <source>
        <dbReference type="Pfam" id="PF01095"/>
    </source>
</evidence>
<feature type="active site" evidence="7">
    <location>
        <position position="614"/>
    </location>
</feature>
<keyword evidence="5" id="KW-0063">Aspartyl esterase</keyword>
<feature type="domain" description="Amine oxidase" evidence="10">
    <location>
        <begin position="58"/>
        <end position="292"/>
    </location>
</feature>
<feature type="domain" description="Pectinesterase catalytic" evidence="9">
    <location>
        <begin position="471"/>
        <end position="727"/>
    </location>
</feature>
<protein>
    <recommendedName>
        <fullName evidence="3">pectinesterase</fullName>
        <ecNumber evidence="3">3.1.1.11</ecNumber>
    </recommendedName>
</protein>
<organism evidence="11 12">
    <name type="scientific">Diaporthe eres</name>
    <name type="common">Phomopsis oblonga</name>
    <dbReference type="NCBI Taxonomy" id="83184"/>
    <lineage>
        <taxon>Eukaryota</taxon>
        <taxon>Fungi</taxon>
        <taxon>Dikarya</taxon>
        <taxon>Ascomycota</taxon>
        <taxon>Pezizomycotina</taxon>
        <taxon>Sordariomycetes</taxon>
        <taxon>Sordariomycetidae</taxon>
        <taxon>Diaporthales</taxon>
        <taxon>Diaporthaceae</taxon>
        <taxon>Diaporthe</taxon>
        <taxon>Diaporthe eres species complex</taxon>
    </lineage>
</organism>
<evidence type="ECO:0000313" key="12">
    <source>
        <dbReference type="Proteomes" id="UP001430848"/>
    </source>
</evidence>
<sequence length="758" mass="80667">MLPGSGSGSGSASGQAGGSGSGSGSETGNPDNGLIYRDLVVIGGGATGVYSAWRAIEGGNLSVSVIEVADRLGGHVDTFYDPATNRPVDYGVQAYINNEQTQEFFSRFDIALNASATSPFKTYVADFKAGVVIPNATYPDPTTLIGPLTNYLTVMSTNFPFLSEGTFDLPDPVPADLLMPFGQFVAKYNISDVVSVIFTFAHTVGNLLEAPTLYVVQNFGAAHILGLASGYMYAPAGNQAVYDAAAEWLGDRVVYNTKVASTTRNQDGTTNIELSNGAKIAAKKVLVTIPPTLDNLAGFDLDDEETYLFEQWSHVPYFVGVTTQTGLPDLTNFINVDTFSAGNLPSAPYVWRLETVGVPGYQTVKVVGEADSVKARGLVYDAVTKIGESLATLGLGGSSTGPGDDIFAAWQPHALLGLNVPTESIQSGFYKSLYGLQGRHNTYWTGNAWASDYSPLLWAFTDKRVLPYILGTNTTIQDAVDATSTGSIFIYKGTYTEQVKIPSSTKNLAIYGETTDTSSYAHNVVSLEYKMSQATGASNNEATATLDNQGANVSIYNIDIKNTYGEGSQAVAVMAYNKAQQGYYGVGLYSYQDTFLTWEGTQIFANGYIEGATDFIFGREGSLWITNSTIGVAGPGCITASGRTSDSSASYYVITDSTVTSAAGAAVSTGDVYLGRPWGEYARVTFQRTVLPDLINSAGWRAWNDDEPRTGSVVYGEIDNTGDGASGEREFETKLSAALEIGDILGSDYADWVDAAYI</sequence>
<dbReference type="PANTHER" id="PTHR31321">
    <property type="entry name" value="ACYL-COA THIOESTER HYDROLASE YBHC-RELATED"/>
    <property type="match status" value="1"/>
</dbReference>
<evidence type="ECO:0000256" key="1">
    <source>
        <dbReference type="ARBA" id="ARBA00005184"/>
    </source>
</evidence>
<name>A0ABR1PDE4_DIAER</name>
<evidence type="ECO:0000256" key="2">
    <source>
        <dbReference type="ARBA" id="ARBA00008891"/>
    </source>
</evidence>
<keyword evidence="4" id="KW-0378">Hydrolase</keyword>